<comment type="caution">
    <text evidence="3">The sequence shown here is derived from an EMBL/GenBank/DDBJ whole genome shotgun (WGS) entry which is preliminary data.</text>
</comment>
<name>A0A409YNR3_9AGAR</name>
<evidence type="ECO:0000256" key="1">
    <source>
        <dbReference type="ARBA" id="ARBA00009740"/>
    </source>
</evidence>
<evidence type="ECO:0000256" key="2">
    <source>
        <dbReference type="SAM" id="MobiDB-lite"/>
    </source>
</evidence>
<evidence type="ECO:0000313" key="4">
    <source>
        <dbReference type="Proteomes" id="UP000284842"/>
    </source>
</evidence>
<proteinExistence type="inferred from homology"/>
<evidence type="ECO:0008006" key="5">
    <source>
        <dbReference type="Google" id="ProtNLM"/>
    </source>
</evidence>
<organism evidence="3 4">
    <name type="scientific">Panaeolus cyanescens</name>
    <dbReference type="NCBI Taxonomy" id="181874"/>
    <lineage>
        <taxon>Eukaryota</taxon>
        <taxon>Fungi</taxon>
        <taxon>Dikarya</taxon>
        <taxon>Basidiomycota</taxon>
        <taxon>Agaricomycotina</taxon>
        <taxon>Agaricomycetes</taxon>
        <taxon>Agaricomycetidae</taxon>
        <taxon>Agaricales</taxon>
        <taxon>Agaricineae</taxon>
        <taxon>Galeropsidaceae</taxon>
        <taxon>Panaeolus</taxon>
    </lineage>
</organism>
<sequence>MSNVPPPPTRADDESSASGPTRVVAPESGGVPGDPMSVKSQILSTAAGALQEFKPLGNICAFLNAFHIYADDRKRAVEAFHYCGHLNEGEFDCRHARNAKLIGVEYMITPKLYEALEPSERRLWHSHVFEVKSGTLIMPKPDLVPEAAWEYAENKEMEQVIKLYGKVYHFWQVDRGDKLPLGMPKLMTSVNDPDSVPDFWEKVAARDNRLKANYRRKQEARKYIPDPKIHFDADICDTTAQI</sequence>
<feature type="region of interest" description="Disordered" evidence="2">
    <location>
        <begin position="1"/>
        <end position="37"/>
    </location>
</feature>
<dbReference type="PANTHER" id="PTHR31360:SF0">
    <property type="entry name" value="OIL BODY-ASSOCIATED PROTEIN 1B"/>
    <property type="match status" value="1"/>
</dbReference>
<dbReference type="InParanoid" id="A0A409YNR3"/>
<dbReference type="InterPro" id="IPR010686">
    <property type="entry name" value="OBAP-like"/>
</dbReference>
<dbReference type="Pfam" id="PF06884">
    <property type="entry name" value="DUF1264"/>
    <property type="match status" value="1"/>
</dbReference>
<comment type="similarity">
    <text evidence="1">Belongs to the OBAP family.</text>
</comment>
<reference evidence="3 4" key="1">
    <citation type="journal article" date="2018" name="Evol. Lett.">
        <title>Horizontal gene cluster transfer increased hallucinogenic mushroom diversity.</title>
        <authorList>
            <person name="Reynolds H.T."/>
            <person name="Vijayakumar V."/>
            <person name="Gluck-Thaler E."/>
            <person name="Korotkin H.B."/>
            <person name="Matheny P.B."/>
            <person name="Slot J.C."/>
        </authorList>
    </citation>
    <scope>NUCLEOTIDE SEQUENCE [LARGE SCALE GENOMIC DNA]</scope>
    <source>
        <strain evidence="3 4">2629</strain>
    </source>
</reference>
<protein>
    <recommendedName>
        <fullName evidence="5">DUF1264 domain-containing protein</fullName>
    </recommendedName>
</protein>
<gene>
    <name evidence="3" type="ORF">CVT24_011907</name>
</gene>
<dbReference type="EMBL" id="NHTK01000905">
    <property type="protein sequence ID" value="PPR04690.1"/>
    <property type="molecule type" value="Genomic_DNA"/>
</dbReference>
<dbReference type="PANTHER" id="PTHR31360">
    <property type="match status" value="1"/>
</dbReference>
<dbReference type="AlphaFoldDB" id="A0A409YNR3"/>
<dbReference type="STRING" id="181874.A0A409YNR3"/>
<keyword evidence="4" id="KW-1185">Reference proteome</keyword>
<evidence type="ECO:0000313" key="3">
    <source>
        <dbReference type="EMBL" id="PPR04690.1"/>
    </source>
</evidence>
<dbReference type="OrthoDB" id="1901244at2759"/>
<accession>A0A409YNR3</accession>
<dbReference type="Proteomes" id="UP000284842">
    <property type="component" value="Unassembled WGS sequence"/>
</dbReference>